<feature type="compositionally biased region" description="Polar residues" evidence="1">
    <location>
        <begin position="177"/>
        <end position="188"/>
    </location>
</feature>
<proteinExistence type="predicted"/>
<evidence type="ECO:0000313" key="3">
    <source>
        <dbReference type="Proteomes" id="UP000324800"/>
    </source>
</evidence>
<feature type="region of interest" description="Disordered" evidence="1">
    <location>
        <begin position="155"/>
        <end position="188"/>
    </location>
</feature>
<evidence type="ECO:0000256" key="1">
    <source>
        <dbReference type="SAM" id="MobiDB-lite"/>
    </source>
</evidence>
<dbReference type="Proteomes" id="UP000324800">
    <property type="component" value="Unassembled WGS sequence"/>
</dbReference>
<sequence length="202" mass="22119">MTRRTNFTSIRPPNRDSYQTPNYANLVPQNTLLATAQPQPTFMNAFRQNLEIDPLDPDQTIIIPEEVPPNAITVARALLAGLSGQKNVADRFIRGITVRRASCRSQTTRKSSHRLGDAQKAAETQQSTSATDAHLWPSSHRTGNEIAAIVQTATGEHQNSKHNASADGHAETREPVENTTVTSNSSRVQQLDAEIVMSITPV</sequence>
<evidence type="ECO:0000313" key="2">
    <source>
        <dbReference type="EMBL" id="KAA6370211.1"/>
    </source>
</evidence>
<feature type="region of interest" description="Disordered" evidence="1">
    <location>
        <begin position="102"/>
        <end position="140"/>
    </location>
</feature>
<comment type="caution">
    <text evidence="2">The sequence shown here is derived from an EMBL/GenBank/DDBJ whole genome shotgun (WGS) entry which is preliminary data.</text>
</comment>
<feature type="compositionally biased region" description="Polar residues" evidence="1">
    <location>
        <begin position="122"/>
        <end position="131"/>
    </location>
</feature>
<accession>A0A5J4UJH9</accession>
<reference evidence="2 3" key="1">
    <citation type="submission" date="2019-03" db="EMBL/GenBank/DDBJ databases">
        <title>Single cell metagenomics reveals metabolic interactions within the superorganism composed of flagellate Streblomastix strix and complex community of Bacteroidetes bacteria on its surface.</title>
        <authorList>
            <person name="Treitli S.C."/>
            <person name="Kolisko M."/>
            <person name="Husnik F."/>
            <person name="Keeling P."/>
            <person name="Hampl V."/>
        </authorList>
    </citation>
    <scope>NUCLEOTIDE SEQUENCE [LARGE SCALE GENOMIC DNA]</scope>
    <source>
        <strain evidence="2">ST1C</strain>
    </source>
</reference>
<protein>
    <submittedName>
        <fullName evidence="2">Uncharacterized protein</fullName>
    </submittedName>
</protein>
<name>A0A5J4UJH9_9EUKA</name>
<dbReference type="AlphaFoldDB" id="A0A5J4UJH9"/>
<organism evidence="2 3">
    <name type="scientific">Streblomastix strix</name>
    <dbReference type="NCBI Taxonomy" id="222440"/>
    <lineage>
        <taxon>Eukaryota</taxon>
        <taxon>Metamonada</taxon>
        <taxon>Preaxostyla</taxon>
        <taxon>Oxymonadida</taxon>
        <taxon>Streblomastigidae</taxon>
        <taxon>Streblomastix</taxon>
    </lineage>
</organism>
<gene>
    <name evidence="2" type="ORF">EZS28_034262</name>
</gene>
<dbReference type="EMBL" id="SNRW01015617">
    <property type="protein sequence ID" value="KAA6370211.1"/>
    <property type="molecule type" value="Genomic_DNA"/>
</dbReference>